<comment type="similarity">
    <text evidence="1">Belongs to the LysR transcriptional regulatory family.</text>
</comment>
<name>A0ABV5Q456_9ACTN</name>
<feature type="domain" description="HTH lysR-type" evidence="5">
    <location>
        <begin position="2"/>
        <end position="59"/>
    </location>
</feature>
<evidence type="ECO:0000313" key="7">
    <source>
        <dbReference type="Proteomes" id="UP001589646"/>
    </source>
</evidence>
<gene>
    <name evidence="6" type="ORF">ACFFRN_26980</name>
</gene>
<protein>
    <submittedName>
        <fullName evidence="6">LysR substrate-binding domain-containing protein</fullName>
    </submittedName>
</protein>
<keyword evidence="4" id="KW-0804">Transcription</keyword>
<accession>A0ABV5Q456</accession>
<dbReference type="SUPFAM" id="SSF53850">
    <property type="entry name" value="Periplasmic binding protein-like II"/>
    <property type="match status" value="1"/>
</dbReference>
<keyword evidence="2" id="KW-0805">Transcription regulation</keyword>
<evidence type="ECO:0000256" key="3">
    <source>
        <dbReference type="ARBA" id="ARBA00023125"/>
    </source>
</evidence>
<comment type="caution">
    <text evidence="6">The sequence shown here is derived from an EMBL/GenBank/DDBJ whole genome shotgun (WGS) entry which is preliminary data.</text>
</comment>
<dbReference type="SUPFAM" id="SSF46785">
    <property type="entry name" value="Winged helix' DNA-binding domain"/>
    <property type="match status" value="1"/>
</dbReference>
<dbReference type="InterPro" id="IPR036388">
    <property type="entry name" value="WH-like_DNA-bd_sf"/>
</dbReference>
<reference evidence="6 7" key="1">
    <citation type="submission" date="2024-09" db="EMBL/GenBank/DDBJ databases">
        <authorList>
            <person name="Sun Q."/>
            <person name="Mori K."/>
        </authorList>
    </citation>
    <scope>NUCLEOTIDE SEQUENCE [LARGE SCALE GENOMIC DNA]</scope>
    <source>
        <strain evidence="6 7">JCM 3323</strain>
    </source>
</reference>
<dbReference type="Gene3D" id="3.40.190.290">
    <property type="match status" value="1"/>
</dbReference>
<keyword evidence="3" id="KW-0238">DNA-binding</keyword>
<dbReference type="Pfam" id="PF00126">
    <property type="entry name" value="HTH_1"/>
    <property type="match status" value="1"/>
</dbReference>
<proteinExistence type="inferred from homology"/>
<keyword evidence="7" id="KW-1185">Reference proteome</keyword>
<dbReference type="InterPro" id="IPR000847">
    <property type="entry name" value="LysR_HTH_N"/>
</dbReference>
<dbReference type="EMBL" id="JBHMCE010000008">
    <property type="protein sequence ID" value="MFB9530261.1"/>
    <property type="molecule type" value="Genomic_DNA"/>
</dbReference>
<dbReference type="PANTHER" id="PTHR30126">
    <property type="entry name" value="HTH-TYPE TRANSCRIPTIONAL REGULATOR"/>
    <property type="match status" value="1"/>
</dbReference>
<sequence>MVTLNQLEVLVKVVESKGFSGAAKSLYMSQPAVSNHIRNLERSLGVQLVHRTSHGARPTPAGEVVVEHAHRVFEILDSLERVVADYRGLEGGQLVLAGTTTLGTYLLPRLLSDFSHRAPKVSCQIRVGNEEAVESWLLRGEVALGLCVDTPRDDQLMAQEMFVESMVLVAEPGSPLVGRALTPADLADQRFLMRESGSASRRLQESALRTWGLESAEQWDMWGPDTLKQAVGQGLGISLLSEHAVRQETESGNLAALTVIPAPPTRTVSLVRRIDRVLTPPEEAFVELVRTVAEWPA</sequence>
<evidence type="ECO:0000313" key="6">
    <source>
        <dbReference type="EMBL" id="MFB9530261.1"/>
    </source>
</evidence>
<evidence type="ECO:0000256" key="4">
    <source>
        <dbReference type="ARBA" id="ARBA00023163"/>
    </source>
</evidence>
<dbReference type="InterPro" id="IPR005119">
    <property type="entry name" value="LysR_subst-bd"/>
</dbReference>
<dbReference type="PANTHER" id="PTHR30126:SF40">
    <property type="entry name" value="HTH-TYPE TRANSCRIPTIONAL REGULATOR GLTR"/>
    <property type="match status" value="1"/>
</dbReference>
<dbReference type="Gene3D" id="1.10.10.10">
    <property type="entry name" value="Winged helix-like DNA-binding domain superfamily/Winged helix DNA-binding domain"/>
    <property type="match status" value="1"/>
</dbReference>
<dbReference type="PRINTS" id="PR00039">
    <property type="entry name" value="HTHLYSR"/>
</dbReference>
<dbReference type="Pfam" id="PF03466">
    <property type="entry name" value="LysR_substrate"/>
    <property type="match status" value="1"/>
</dbReference>
<dbReference type="InterPro" id="IPR036390">
    <property type="entry name" value="WH_DNA-bd_sf"/>
</dbReference>
<evidence type="ECO:0000256" key="2">
    <source>
        <dbReference type="ARBA" id="ARBA00023015"/>
    </source>
</evidence>
<evidence type="ECO:0000259" key="5">
    <source>
        <dbReference type="PROSITE" id="PS50931"/>
    </source>
</evidence>
<dbReference type="PROSITE" id="PS50931">
    <property type="entry name" value="HTH_LYSR"/>
    <property type="match status" value="1"/>
</dbReference>
<organism evidence="6 7">
    <name type="scientific">Nonomuraea roseola</name>
    <dbReference type="NCBI Taxonomy" id="46179"/>
    <lineage>
        <taxon>Bacteria</taxon>
        <taxon>Bacillati</taxon>
        <taxon>Actinomycetota</taxon>
        <taxon>Actinomycetes</taxon>
        <taxon>Streptosporangiales</taxon>
        <taxon>Streptosporangiaceae</taxon>
        <taxon>Nonomuraea</taxon>
    </lineage>
</organism>
<evidence type="ECO:0000256" key="1">
    <source>
        <dbReference type="ARBA" id="ARBA00009437"/>
    </source>
</evidence>
<dbReference type="Proteomes" id="UP001589646">
    <property type="component" value="Unassembled WGS sequence"/>
</dbReference>